<dbReference type="InterPro" id="IPR017972">
    <property type="entry name" value="Cyt_P450_CS"/>
</dbReference>
<dbReference type="OrthoDB" id="446280at2"/>
<evidence type="ECO:0000256" key="5">
    <source>
        <dbReference type="ARBA" id="ARBA00023004"/>
    </source>
</evidence>
<dbReference type="GO" id="GO:0020037">
    <property type="term" value="F:heme binding"/>
    <property type="evidence" value="ECO:0007669"/>
    <property type="project" value="InterPro"/>
</dbReference>
<dbReference type="HOGENOM" id="CLU_001570_5_1_3"/>
<dbReference type="PANTHER" id="PTHR24291:SF50">
    <property type="entry name" value="BIFUNCTIONAL ALBAFLAVENONE MONOOXYGENASE_TERPENE SYNTHASE"/>
    <property type="match status" value="1"/>
</dbReference>
<dbReference type="PRINTS" id="PR00385">
    <property type="entry name" value="P450"/>
</dbReference>
<dbReference type="GO" id="GO:0005506">
    <property type="term" value="F:iron ion binding"/>
    <property type="evidence" value="ECO:0007669"/>
    <property type="project" value="InterPro"/>
</dbReference>
<name>B0BZI0_ACAM1</name>
<dbReference type="PROSITE" id="PS00086">
    <property type="entry name" value="CYTOCHROME_P450"/>
    <property type="match status" value="1"/>
</dbReference>
<evidence type="ECO:0000313" key="9">
    <source>
        <dbReference type="EMBL" id="ABW30725.1"/>
    </source>
</evidence>
<dbReference type="PRINTS" id="PR00463">
    <property type="entry name" value="EP450I"/>
</dbReference>
<proteinExistence type="inferred from homology"/>
<evidence type="ECO:0000256" key="4">
    <source>
        <dbReference type="ARBA" id="ARBA00023002"/>
    </source>
</evidence>
<dbReference type="InterPro" id="IPR001128">
    <property type="entry name" value="Cyt_P450"/>
</dbReference>
<dbReference type="Proteomes" id="UP000000268">
    <property type="component" value="Chromosome"/>
</dbReference>
<evidence type="ECO:0000256" key="2">
    <source>
        <dbReference type="ARBA" id="ARBA00022617"/>
    </source>
</evidence>
<dbReference type="InterPro" id="IPR036396">
    <property type="entry name" value="Cyt_P450_sf"/>
</dbReference>
<feature type="binding site" description="axial binding residue" evidence="7">
    <location>
        <position position="396"/>
    </location>
    <ligand>
        <name>heme</name>
        <dbReference type="ChEBI" id="CHEBI:30413"/>
    </ligand>
    <ligandPart>
        <name>Fe</name>
        <dbReference type="ChEBI" id="CHEBI:18248"/>
    </ligandPart>
</feature>
<evidence type="ECO:0000256" key="8">
    <source>
        <dbReference type="RuleBase" id="RU000461"/>
    </source>
</evidence>
<dbReference type="InterPro" id="IPR002401">
    <property type="entry name" value="Cyt_P450_E_grp-I"/>
</dbReference>
<keyword evidence="2 7" id="KW-0349">Heme</keyword>
<accession>B0BZI0</accession>
<organism evidence="9 10">
    <name type="scientific">Acaryochloris marina (strain MBIC 11017)</name>
    <dbReference type="NCBI Taxonomy" id="329726"/>
    <lineage>
        <taxon>Bacteria</taxon>
        <taxon>Bacillati</taxon>
        <taxon>Cyanobacteriota</taxon>
        <taxon>Cyanophyceae</taxon>
        <taxon>Acaryochloridales</taxon>
        <taxon>Acaryochloridaceae</taxon>
        <taxon>Acaryochloris</taxon>
    </lineage>
</organism>
<evidence type="ECO:0000256" key="1">
    <source>
        <dbReference type="ARBA" id="ARBA00010617"/>
    </source>
</evidence>
<dbReference type="PANTHER" id="PTHR24291">
    <property type="entry name" value="CYTOCHROME P450 FAMILY 4"/>
    <property type="match status" value="1"/>
</dbReference>
<keyword evidence="3 7" id="KW-0479">Metal-binding</keyword>
<dbReference type="EMBL" id="CP000828">
    <property type="protein sequence ID" value="ABW30725.1"/>
    <property type="molecule type" value="Genomic_DNA"/>
</dbReference>
<keyword evidence="5 7" id="KW-0408">Iron</keyword>
<dbReference type="eggNOG" id="COG2124">
    <property type="taxonomic scope" value="Bacteria"/>
</dbReference>
<dbReference type="GO" id="GO:0004497">
    <property type="term" value="F:monooxygenase activity"/>
    <property type="evidence" value="ECO:0007669"/>
    <property type="project" value="UniProtKB-KW"/>
</dbReference>
<dbReference type="RefSeq" id="WP_012165939.1">
    <property type="nucleotide sequence ID" value="NC_009925.1"/>
</dbReference>
<keyword evidence="10" id="KW-1185">Reference proteome</keyword>
<gene>
    <name evidence="9" type="ordered locus">AM1_5780</name>
</gene>
<dbReference type="STRING" id="329726.AM1_5780"/>
<dbReference type="CDD" id="cd11053">
    <property type="entry name" value="CYP110-like"/>
    <property type="match status" value="1"/>
</dbReference>
<dbReference type="Gene3D" id="1.10.630.10">
    <property type="entry name" value="Cytochrome P450"/>
    <property type="match status" value="1"/>
</dbReference>
<dbReference type="Pfam" id="PF00067">
    <property type="entry name" value="p450"/>
    <property type="match status" value="1"/>
</dbReference>
<reference evidence="9 10" key="1">
    <citation type="journal article" date="2008" name="Proc. Natl. Acad. Sci. U.S.A.">
        <title>Niche adaptation and genome expansion in the chlorophyll d-producing cyanobacterium Acaryochloris marina.</title>
        <authorList>
            <person name="Swingley W.D."/>
            <person name="Chen M."/>
            <person name="Cheung P.C."/>
            <person name="Conrad A.L."/>
            <person name="Dejesa L.C."/>
            <person name="Hao J."/>
            <person name="Honchak B.M."/>
            <person name="Karbach L.E."/>
            <person name="Kurdoglu A."/>
            <person name="Lahiri S."/>
            <person name="Mastrian S.D."/>
            <person name="Miyashita H."/>
            <person name="Page L."/>
            <person name="Ramakrishna P."/>
            <person name="Satoh S."/>
            <person name="Sattley W.M."/>
            <person name="Shimada Y."/>
            <person name="Taylor H.L."/>
            <person name="Tomo T."/>
            <person name="Tsuchiya T."/>
            <person name="Wang Z.T."/>
            <person name="Raymond J."/>
            <person name="Mimuro M."/>
            <person name="Blankenship R.E."/>
            <person name="Touchman J.W."/>
        </authorList>
    </citation>
    <scope>NUCLEOTIDE SEQUENCE [LARGE SCALE GENOMIC DNA]</scope>
    <source>
        <strain evidence="10">MBIC 11017</strain>
    </source>
</reference>
<keyword evidence="6 8" id="KW-0503">Monooxygenase</keyword>
<evidence type="ECO:0000256" key="6">
    <source>
        <dbReference type="ARBA" id="ARBA00023033"/>
    </source>
</evidence>
<protein>
    <submittedName>
        <fullName evidence="9">Cytochrome P450 family</fullName>
    </submittedName>
</protein>
<dbReference type="KEGG" id="amr:AM1_5780"/>
<sequence length="458" mass="52068">MQTLPSPKTPTPVQSTQWIFDPVGYMKTNFKRYGDLFEACVLWGNSAPLIMVNDPKAVQYILTHDTRKEFTSPGDVNKLLEPLVGKRNMMLLSGNQHQNRRQLVLPPFHGERLTVYGAIIQQISNDLITQWPLHESRNTREIMQKITMQVILKAVFGLHQGERYQQLEQLLRIRLDMTGSPLASAIVFLPWLQKDYGSWSPGGRLLKIAAQTDELLFAEIAERRANPDPDRVDILSLLLAARDEDGNGLTDQELRDEMMGLLVAGHETTATALTWAMYWIHSLPEVKGKLMAELDAVTNPNDPSEFLKLPYLTAVCNETLRIHPVAMLTFPRRVEMPMELCGYQLDPGMLIMGCIYLIHQREDLYPNPQQFRPERFLEKKFSPYEFLPFGGGVRRCVGSALAQYEMKIVLGTLLTQCDFALLNKQPVRPGRRGVTLGQKQSVQIQKKGLRSQQSLQTV</sequence>
<dbReference type="InterPro" id="IPR050196">
    <property type="entry name" value="Cytochrome_P450_Monoox"/>
</dbReference>
<comment type="cofactor">
    <cofactor evidence="7">
        <name>heme</name>
        <dbReference type="ChEBI" id="CHEBI:30413"/>
    </cofactor>
</comment>
<keyword evidence="4 8" id="KW-0560">Oxidoreductase</keyword>
<evidence type="ECO:0000256" key="3">
    <source>
        <dbReference type="ARBA" id="ARBA00022723"/>
    </source>
</evidence>
<dbReference type="AlphaFoldDB" id="B0BZI0"/>
<comment type="similarity">
    <text evidence="1 8">Belongs to the cytochrome P450 family.</text>
</comment>
<dbReference type="SUPFAM" id="SSF48264">
    <property type="entry name" value="Cytochrome P450"/>
    <property type="match status" value="1"/>
</dbReference>
<evidence type="ECO:0000256" key="7">
    <source>
        <dbReference type="PIRSR" id="PIRSR602401-1"/>
    </source>
</evidence>
<dbReference type="GO" id="GO:0016705">
    <property type="term" value="F:oxidoreductase activity, acting on paired donors, with incorporation or reduction of molecular oxygen"/>
    <property type="evidence" value="ECO:0007669"/>
    <property type="project" value="InterPro"/>
</dbReference>
<evidence type="ECO:0000313" key="10">
    <source>
        <dbReference type="Proteomes" id="UP000000268"/>
    </source>
</evidence>